<feature type="transmembrane region" description="Helical" evidence="1">
    <location>
        <begin position="108"/>
        <end position="128"/>
    </location>
</feature>
<dbReference type="InterPro" id="IPR012867">
    <property type="entry name" value="DUF1648"/>
</dbReference>
<evidence type="ECO:0000259" key="2">
    <source>
        <dbReference type="Pfam" id="PF07853"/>
    </source>
</evidence>
<keyword evidence="1" id="KW-0472">Membrane</keyword>
<comment type="caution">
    <text evidence="3">The sequence shown here is derived from an EMBL/GenBank/DDBJ whole genome shotgun (WGS) entry which is preliminary data.</text>
</comment>
<feature type="transmembrane region" description="Helical" evidence="1">
    <location>
        <begin position="140"/>
        <end position="159"/>
    </location>
</feature>
<keyword evidence="4" id="KW-1185">Reference proteome</keyword>
<gene>
    <name evidence="3" type="ORF">FMM05_13045</name>
</gene>
<keyword evidence="1" id="KW-1133">Transmembrane helix</keyword>
<dbReference type="OrthoDB" id="9808690at2"/>
<sequence length="169" mass="18732">MTNRPKLHLPLTATDKVLEVTSYLLLIILWGFAIYSYQNSPDIVPTHFNGSGDVDGYGDSASVFGMAGVCTLLFILLTFLTGKPHLFNYPTEITPDNALKQYTNATRLLRAFKIAIPLIFICIEYSSFEVAIGDSEELGKGYILMIFALVYIPVLYFLARSSSASDKKS</sequence>
<dbReference type="EMBL" id="VJVZ01000008">
    <property type="protein sequence ID" value="TRW23582.1"/>
    <property type="molecule type" value="Genomic_DNA"/>
</dbReference>
<feature type="domain" description="DUF1648" evidence="2">
    <location>
        <begin position="24"/>
        <end position="69"/>
    </location>
</feature>
<organism evidence="3 4">
    <name type="scientific">Flavobacterium zepuense</name>
    <dbReference type="NCBI Taxonomy" id="2593302"/>
    <lineage>
        <taxon>Bacteria</taxon>
        <taxon>Pseudomonadati</taxon>
        <taxon>Bacteroidota</taxon>
        <taxon>Flavobacteriia</taxon>
        <taxon>Flavobacteriales</taxon>
        <taxon>Flavobacteriaceae</taxon>
        <taxon>Flavobacterium</taxon>
    </lineage>
</organism>
<dbReference type="Proteomes" id="UP000320643">
    <property type="component" value="Unassembled WGS sequence"/>
</dbReference>
<evidence type="ECO:0000313" key="3">
    <source>
        <dbReference type="EMBL" id="TRW23582.1"/>
    </source>
</evidence>
<reference evidence="3 4" key="1">
    <citation type="submission" date="2019-07" db="EMBL/GenBank/DDBJ databases">
        <title>Flavobacterium sp. nov., isolated from glacier ice.</title>
        <authorList>
            <person name="Liu Q."/>
            <person name="Xin Y.-H."/>
        </authorList>
    </citation>
    <scope>NUCLEOTIDE SEQUENCE [LARGE SCALE GENOMIC DNA]</scope>
    <source>
        <strain evidence="3 4">ZT4R6</strain>
    </source>
</reference>
<dbReference type="RefSeq" id="WP_143373839.1">
    <property type="nucleotide sequence ID" value="NZ_VJVZ01000008.1"/>
</dbReference>
<accession>A0A552UZG8</accession>
<proteinExistence type="predicted"/>
<keyword evidence="1" id="KW-0812">Transmembrane</keyword>
<name>A0A552UZG8_9FLAO</name>
<dbReference type="AlphaFoldDB" id="A0A552UZG8"/>
<protein>
    <submittedName>
        <fullName evidence="3">DUF1648 domain-containing protein</fullName>
    </submittedName>
</protein>
<feature type="transmembrane region" description="Helical" evidence="1">
    <location>
        <begin position="57"/>
        <end position="80"/>
    </location>
</feature>
<evidence type="ECO:0000313" key="4">
    <source>
        <dbReference type="Proteomes" id="UP000320643"/>
    </source>
</evidence>
<feature type="transmembrane region" description="Helical" evidence="1">
    <location>
        <begin position="20"/>
        <end position="37"/>
    </location>
</feature>
<evidence type="ECO:0000256" key="1">
    <source>
        <dbReference type="SAM" id="Phobius"/>
    </source>
</evidence>
<dbReference type="Pfam" id="PF07853">
    <property type="entry name" value="DUF1648"/>
    <property type="match status" value="1"/>
</dbReference>